<keyword evidence="5" id="KW-1185">Reference proteome</keyword>
<accession>A0AAF3J6N0</accession>
<organism evidence="5 6">
    <name type="scientific">Mesorhabditis belari</name>
    <dbReference type="NCBI Taxonomy" id="2138241"/>
    <lineage>
        <taxon>Eukaryota</taxon>
        <taxon>Metazoa</taxon>
        <taxon>Ecdysozoa</taxon>
        <taxon>Nematoda</taxon>
        <taxon>Chromadorea</taxon>
        <taxon>Rhabditida</taxon>
        <taxon>Rhabditina</taxon>
        <taxon>Rhabditomorpha</taxon>
        <taxon>Rhabditoidea</taxon>
        <taxon>Rhabditidae</taxon>
        <taxon>Mesorhabditinae</taxon>
        <taxon>Mesorhabditis</taxon>
    </lineage>
</organism>
<dbReference type="SUPFAM" id="SSF110857">
    <property type="entry name" value="Gamma-glutamyl cyclotransferase-like"/>
    <property type="match status" value="1"/>
</dbReference>
<dbReference type="InterPro" id="IPR013024">
    <property type="entry name" value="GGCT-like"/>
</dbReference>
<dbReference type="Gene3D" id="3.10.490.10">
    <property type="entry name" value="Gamma-glutamyl cyclotransferase-like"/>
    <property type="match status" value="1"/>
</dbReference>
<keyword evidence="2" id="KW-0456">Lyase</keyword>
<dbReference type="InterPro" id="IPR017939">
    <property type="entry name" value="G-Glutamylcylcotransferase"/>
</dbReference>
<dbReference type="PANTHER" id="PTHR12935">
    <property type="entry name" value="GAMMA-GLUTAMYLCYCLOTRANSFERASE"/>
    <property type="match status" value="1"/>
</dbReference>
<feature type="active site" description="Proton acceptor" evidence="3">
    <location>
        <position position="85"/>
    </location>
</feature>
<feature type="binding site" evidence="4">
    <location>
        <position position="123"/>
    </location>
    <ligand>
        <name>substrate</name>
    </ligand>
</feature>
<dbReference type="GO" id="GO:0003839">
    <property type="term" value="F:gamma-glutamylcyclotransferase activity"/>
    <property type="evidence" value="ECO:0007669"/>
    <property type="project" value="UniProtKB-EC"/>
</dbReference>
<dbReference type="WBParaSite" id="MBELARI_LOCUS19520">
    <property type="protein sequence ID" value="MBELARI_LOCUS19520"/>
    <property type="gene ID" value="MBELARI_LOCUS19520"/>
</dbReference>
<dbReference type="AlphaFoldDB" id="A0AAF3J6N0"/>
<dbReference type="PANTHER" id="PTHR12935:SF0">
    <property type="entry name" value="GAMMA-GLUTAMYLCYCLOTRANSFERASE"/>
    <property type="match status" value="1"/>
</dbReference>
<proteinExistence type="predicted"/>
<dbReference type="Pfam" id="PF13772">
    <property type="entry name" value="AIG2_2"/>
    <property type="match status" value="1"/>
</dbReference>
<protein>
    <recommendedName>
        <fullName evidence="1">gamma-glutamylcyclotransferase</fullName>
        <ecNumber evidence="1">4.3.2.9</ecNumber>
    </recommendedName>
</protein>
<evidence type="ECO:0000313" key="6">
    <source>
        <dbReference type="WBParaSite" id="MBELARI_LOCUS19520"/>
    </source>
</evidence>
<name>A0AAF3J6N0_9BILA</name>
<dbReference type="Proteomes" id="UP000887575">
    <property type="component" value="Unassembled WGS sequence"/>
</dbReference>
<evidence type="ECO:0000256" key="3">
    <source>
        <dbReference type="PIRSR" id="PIRSR617939-1"/>
    </source>
</evidence>
<dbReference type="CDD" id="cd06661">
    <property type="entry name" value="GGCT_like"/>
    <property type="match status" value="1"/>
</dbReference>
<reference evidence="6" key="1">
    <citation type="submission" date="2024-02" db="UniProtKB">
        <authorList>
            <consortium name="WormBaseParasite"/>
        </authorList>
    </citation>
    <scope>IDENTIFICATION</scope>
</reference>
<dbReference type="EC" id="4.3.2.9" evidence="1"/>
<evidence type="ECO:0000256" key="4">
    <source>
        <dbReference type="PIRSR" id="PIRSR617939-2"/>
    </source>
</evidence>
<evidence type="ECO:0000256" key="2">
    <source>
        <dbReference type="ARBA" id="ARBA00023239"/>
    </source>
</evidence>
<evidence type="ECO:0000313" key="5">
    <source>
        <dbReference type="Proteomes" id="UP000887575"/>
    </source>
</evidence>
<feature type="binding site" evidence="4">
    <location>
        <begin position="10"/>
        <end position="15"/>
    </location>
    <ligand>
        <name>substrate</name>
    </ligand>
</feature>
<dbReference type="InterPro" id="IPR036568">
    <property type="entry name" value="GGCT-like_sf"/>
</dbReference>
<evidence type="ECO:0000256" key="1">
    <source>
        <dbReference type="ARBA" id="ARBA00012346"/>
    </source>
</evidence>
<sequence length="176" mass="20413">MVVNKNFFYYFAFGSNLLQERIRIQNKGAIFHNIGLLNGFRLTFVEYGERWRGGVASIIEAPDGHVWGCVWKVPFEFSDELDRQEAGYHRLEVAIESNGETIICRTYQYNGNHHKFHAPSPHYKMVIITGAREHELPEDYLKKLEAIPDNGFIGRVNVEVEAIKHMQIDLITEENM</sequence>